<protein>
    <submittedName>
        <fullName evidence="1">Uncharacterized protein</fullName>
    </submittedName>
</protein>
<gene>
    <name evidence="1" type="ORF">Cflav_PD5741</name>
</gene>
<reference evidence="1 2" key="1">
    <citation type="journal article" date="2011" name="J. Bacteriol.">
        <title>Genome sequence of 'Pedosphaera parvula' Ellin514, an aerobic Verrucomicrobial isolate from pasture soil.</title>
        <authorList>
            <person name="Kant R."/>
            <person name="van Passel M.W."/>
            <person name="Sangwan P."/>
            <person name="Palva A."/>
            <person name="Lucas S."/>
            <person name="Copeland A."/>
            <person name="Lapidus A."/>
            <person name="Glavina Del Rio T."/>
            <person name="Dalin E."/>
            <person name="Tice H."/>
            <person name="Bruce D."/>
            <person name="Goodwin L."/>
            <person name="Pitluck S."/>
            <person name="Chertkov O."/>
            <person name="Larimer F.W."/>
            <person name="Land M.L."/>
            <person name="Hauser L."/>
            <person name="Brettin T.S."/>
            <person name="Detter J.C."/>
            <person name="Han S."/>
            <person name="de Vos W.M."/>
            <person name="Janssen P.H."/>
            <person name="Smidt H."/>
        </authorList>
    </citation>
    <scope>NUCLEOTIDE SEQUENCE [LARGE SCALE GENOMIC DNA]</scope>
    <source>
        <strain evidence="1 2">Ellin514</strain>
    </source>
</reference>
<dbReference type="RefSeq" id="WP_007412919.1">
    <property type="nucleotide sequence ID" value="NZ_ABOX02000002.1"/>
</dbReference>
<keyword evidence="2" id="KW-1185">Reference proteome</keyword>
<comment type="caution">
    <text evidence="1">The sequence shown here is derived from an EMBL/GenBank/DDBJ whole genome shotgun (WGS) entry which is preliminary data.</text>
</comment>
<organism evidence="1 2">
    <name type="scientific">Pedosphaera parvula (strain Ellin514)</name>
    <dbReference type="NCBI Taxonomy" id="320771"/>
    <lineage>
        <taxon>Bacteria</taxon>
        <taxon>Pseudomonadati</taxon>
        <taxon>Verrucomicrobiota</taxon>
        <taxon>Pedosphaerae</taxon>
        <taxon>Pedosphaerales</taxon>
        <taxon>Pedosphaeraceae</taxon>
        <taxon>Pedosphaera</taxon>
    </lineage>
</organism>
<proteinExistence type="predicted"/>
<dbReference type="Pfam" id="PF21833">
    <property type="entry name" value="DUF6893"/>
    <property type="match status" value="1"/>
</dbReference>
<dbReference type="InterPro" id="IPR054188">
    <property type="entry name" value="DUF6893"/>
</dbReference>
<evidence type="ECO:0000313" key="1">
    <source>
        <dbReference type="EMBL" id="EEF63106.1"/>
    </source>
</evidence>
<accession>B9XAS1</accession>
<dbReference type="Proteomes" id="UP000003688">
    <property type="component" value="Unassembled WGS sequence"/>
</dbReference>
<sequence length="36" mass="4048" precursor="true">MSNKKQVVLTLSLLAMAAAFVANLPELRRYIKIRGM</sequence>
<dbReference type="EMBL" id="ABOX02000002">
    <property type="protein sequence ID" value="EEF63106.1"/>
    <property type="molecule type" value="Genomic_DNA"/>
</dbReference>
<dbReference type="STRING" id="320771.Cflav_PD5741"/>
<evidence type="ECO:0000313" key="2">
    <source>
        <dbReference type="Proteomes" id="UP000003688"/>
    </source>
</evidence>
<name>B9XAS1_PEDPL</name>
<dbReference type="AlphaFoldDB" id="B9XAS1"/>